<evidence type="ECO:0000313" key="1">
    <source>
        <dbReference type="EMBL" id="CAD7653413.1"/>
    </source>
</evidence>
<dbReference type="PANTHER" id="PTHR33964:SF1">
    <property type="entry name" value="RE45066P"/>
    <property type="match status" value="1"/>
</dbReference>
<dbReference type="EMBL" id="CAJPVJ010006629">
    <property type="protein sequence ID" value="CAG2170600.1"/>
    <property type="molecule type" value="Genomic_DNA"/>
</dbReference>
<name>A0A7R9M4G5_9ACAR</name>
<dbReference type="OrthoDB" id="10051804at2759"/>
<gene>
    <name evidence="1" type="ORF">ONB1V03_LOCUS10067</name>
</gene>
<sequence>MAFAHKEEHLEELCGKLKEAVDCVNIFIRRCLDSSSQIQYEAMTNGTQKLIKDLCTKGSPFRKEYLKHAKCFHRYQQQYRMCSDRYFSYADTFKDEDQTTQIKTWCCNFDRHRLCTYDSVLENCGTDAATLAQNIVITGGGILVDITSPFL</sequence>
<organism evidence="1">
    <name type="scientific">Oppiella nova</name>
    <dbReference type="NCBI Taxonomy" id="334625"/>
    <lineage>
        <taxon>Eukaryota</taxon>
        <taxon>Metazoa</taxon>
        <taxon>Ecdysozoa</taxon>
        <taxon>Arthropoda</taxon>
        <taxon>Chelicerata</taxon>
        <taxon>Arachnida</taxon>
        <taxon>Acari</taxon>
        <taxon>Acariformes</taxon>
        <taxon>Sarcoptiformes</taxon>
        <taxon>Oribatida</taxon>
        <taxon>Brachypylina</taxon>
        <taxon>Oppioidea</taxon>
        <taxon>Oppiidae</taxon>
        <taxon>Oppiella</taxon>
    </lineage>
</organism>
<protein>
    <submittedName>
        <fullName evidence="1">Uncharacterized protein</fullName>
    </submittedName>
</protein>
<keyword evidence="2" id="KW-1185">Reference proteome</keyword>
<dbReference type="Proteomes" id="UP000728032">
    <property type="component" value="Unassembled WGS sequence"/>
</dbReference>
<accession>A0A7R9M4G5</accession>
<evidence type="ECO:0000313" key="2">
    <source>
        <dbReference type="Proteomes" id="UP000728032"/>
    </source>
</evidence>
<reference evidence="1" key="1">
    <citation type="submission" date="2020-11" db="EMBL/GenBank/DDBJ databases">
        <authorList>
            <person name="Tran Van P."/>
        </authorList>
    </citation>
    <scope>NUCLEOTIDE SEQUENCE</scope>
</reference>
<dbReference type="PANTHER" id="PTHR33964">
    <property type="entry name" value="RE45066P-RELATED"/>
    <property type="match status" value="1"/>
</dbReference>
<dbReference type="AlphaFoldDB" id="A0A7R9M4G5"/>
<proteinExistence type="predicted"/>
<dbReference type="EMBL" id="OC921454">
    <property type="protein sequence ID" value="CAD7653413.1"/>
    <property type="molecule type" value="Genomic_DNA"/>
</dbReference>